<sequence length="86" mass="9906">MLIIEQLPVVPRERFDAVSFGPKTAGEIVREAVLELTYTAHDMAPFARDMGYVDEGGDVKPPFQWDEERRLHLRTKLDAVFFHLYG</sequence>
<protein>
    <submittedName>
        <fullName evidence="1">Uncharacterized protein</fullName>
    </submittedName>
</protein>
<feature type="non-terminal residue" evidence="1">
    <location>
        <position position="86"/>
    </location>
</feature>
<gene>
    <name evidence="1" type="ORF">LCGC14_2528080</name>
</gene>
<evidence type="ECO:0000313" key="1">
    <source>
        <dbReference type="EMBL" id="KKL13209.1"/>
    </source>
</evidence>
<dbReference type="EMBL" id="LAZR01040952">
    <property type="protein sequence ID" value="KKL13209.1"/>
    <property type="molecule type" value="Genomic_DNA"/>
</dbReference>
<reference evidence="1" key="1">
    <citation type="journal article" date="2015" name="Nature">
        <title>Complex archaea that bridge the gap between prokaryotes and eukaryotes.</title>
        <authorList>
            <person name="Spang A."/>
            <person name="Saw J.H."/>
            <person name="Jorgensen S.L."/>
            <person name="Zaremba-Niedzwiedzka K."/>
            <person name="Martijn J."/>
            <person name="Lind A.E."/>
            <person name="van Eijk R."/>
            <person name="Schleper C."/>
            <person name="Guy L."/>
            <person name="Ettema T.J."/>
        </authorList>
    </citation>
    <scope>NUCLEOTIDE SEQUENCE</scope>
</reference>
<dbReference type="AlphaFoldDB" id="A0A0F9AUG9"/>
<proteinExistence type="predicted"/>
<accession>A0A0F9AUG9</accession>
<organism evidence="1">
    <name type="scientific">marine sediment metagenome</name>
    <dbReference type="NCBI Taxonomy" id="412755"/>
    <lineage>
        <taxon>unclassified sequences</taxon>
        <taxon>metagenomes</taxon>
        <taxon>ecological metagenomes</taxon>
    </lineage>
</organism>
<name>A0A0F9AUG9_9ZZZZ</name>
<comment type="caution">
    <text evidence="1">The sequence shown here is derived from an EMBL/GenBank/DDBJ whole genome shotgun (WGS) entry which is preliminary data.</text>
</comment>